<accession>A0A2V3J4Z0</accession>
<comment type="caution">
    <text evidence="1">The sequence shown here is derived from an EMBL/GenBank/DDBJ whole genome shotgun (WGS) entry which is preliminary data.</text>
</comment>
<dbReference type="InterPro" id="IPR036514">
    <property type="entry name" value="SGNH_hydro_sf"/>
</dbReference>
<proteinExistence type="predicted"/>
<evidence type="ECO:0000313" key="2">
    <source>
        <dbReference type="Proteomes" id="UP000247409"/>
    </source>
</evidence>
<sequence>MSSNPSTIDTESFYTTYHGHPPAALKILAENPPKPVIWLVGDSTLDNKYWIPFTYQLHPDRHHSRFLTYSPIKRDVSYWLNSLYPRYVTINCAVEATTVAQRRKALLPHDRIVRDHIAANDVLVVSIGGNDVALSPSLRTIFSVLAQTYTSSRFGLKHLVSIFGDAAQQYVTRLVEKQHPSLVIICGLYFPDRNPGPSWASLLLRLLQYNSNPEKLQRVIVRVFEAAASRVAIPGVRVVTLPFYSVLDGINTNHYVQRIEPSEEGGKAMAKLMSDTIEKALEQHNSSATLGDRR</sequence>
<organism evidence="1 2">
    <name type="scientific">Gracilariopsis chorda</name>
    <dbReference type="NCBI Taxonomy" id="448386"/>
    <lineage>
        <taxon>Eukaryota</taxon>
        <taxon>Rhodophyta</taxon>
        <taxon>Florideophyceae</taxon>
        <taxon>Rhodymeniophycidae</taxon>
        <taxon>Gracilariales</taxon>
        <taxon>Gracilariaceae</taxon>
        <taxon>Gracilariopsis</taxon>
    </lineage>
</organism>
<keyword evidence="2" id="KW-1185">Reference proteome</keyword>
<name>A0A2V3J4Z0_9FLOR</name>
<gene>
    <name evidence="1" type="ORF">BWQ96_00781</name>
</gene>
<protein>
    <recommendedName>
        <fullName evidence="3">SGNH hydrolase-type esterase domain-containing protein</fullName>
    </recommendedName>
</protein>
<dbReference type="CDD" id="cd00229">
    <property type="entry name" value="SGNH_hydrolase"/>
    <property type="match status" value="1"/>
</dbReference>
<dbReference type="Proteomes" id="UP000247409">
    <property type="component" value="Unassembled WGS sequence"/>
</dbReference>
<dbReference type="SUPFAM" id="SSF52266">
    <property type="entry name" value="SGNH hydrolase"/>
    <property type="match status" value="1"/>
</dbReference>
<evidence type="ECO:0008006" key="3">
    <source>
        <dbReference type="Google" id="ProtNLM"/>
    </source>
</evidence>
<dbReference type="EMBL" id="NBIV01000005">
    <property type="protein sequence ID" value="PXF49465.1"/>
    <property type="molecule type" value="Genomic_DNA"/>
</dbReference>
<dbReference type="AlphaFoldDB" id="A0A2V3J4Z0"/>
<reference evidence="1 2" key="1">
    <citation type="journal article" date="2018" name="Mol. Biol. Evol.">
        <title>Analysis of the draft genome of the red seaweed Gracilariopsis chorda provides insights into genome size evolution in Rhodophyta.</title>
        <authorList>
            <person name="Lee J."/>
            <person name="Yang E.C."/>
            <person name="Graf L."/>
            <person name="Yang J.H."/>
            <person name="Qiu H."/>
            <person name="Zel Zion U."/>
            <person name="Chan C.X."/>
            <person name="Stephens T.G."/>
            <person name="Weber A.P.M."/>
            <person name="Boo G.H."/>
            <person name="Boo S.M."/>
            <person name="Kim K.M."/>
            <person name="Shin Y."/>
            <person name="Jung M."/>
            <person name="Lee S.J."/>
            <person name="Yim H.S."/>
            <person name="Lee J.H."/>
            <person name="Bhattacharya D."/>
            <person name="Yoon H.S."/>
        </authorList>
    </citation>
    <scope>NUCLEOTIDE SEQUENCE [LARGE SCALE GENOMIC DNA]</scope>
    <source>
        <strain evidence="1 2">SKKU-2015</strain>
        <tissue evidence="1">Whole body</tissue>
    </source>
</reference>
<dbReference type="OrthoDB" id="2150942at2759"/>
<dbReference type="Gene3D" id="3.40.50.1110">
    <property type="entry name" value="SGNH hydrolase"/>
    <property type="match status" value="1"/>
</dbReference>
<evidence type="ECO:0000313" key="1">
    <source>
        <dbReference type="EMBL" id="PXF49465.1"/>
    </source>
</evidence>